<evidence type="ECO:0000313" key="2">
    <source>
        <dbReference type="EMBL" id="GHI40068.1"/>
    </source>
</evidence>
<organism evidence="2 3">
    <name type="scientific">Streptomyces violascens</name>
    <dbReference type="NCBI Taxonomy" id="67381"/>
    <lineage>
        <taxon>Bacteria</taxon>
        <taxon>Bacillati</taxon>
        <taxon>Actinomycetota</taxon>
        <taxon>Actinomycetes</taxon>
        <taxon>Kitasatosporales</taxon>
        <taxon>Streptomycetaceae</taxon>
        <taxon>Streptomyces</taxon>
    </lineage>
</organism>
<evidence type="ECO:0000313" key="3">
    <source>
        <dbReference type="Proteomes" id="UP001050808"/>
    </source>
</evidence>
<accession>A0ABQ3QS54</accession>
<feature type="compositionally biased region" description="Basic and acidic residues" evidence="1">
    <location>
        <begin position="48"/>
        <end position="71"/>
    </location>
</feature>
<comment type="caution">
    <text evidence="2">The sequence shown here is derived from an EMBL/GenBank/DDBJ whole genome shotgun (WGS) entry which is preliminary data.</text>
</comment>
<evidence type="ECO:0000256" key="1">
    <source>
        <dbReference type="SAM" id="MobiDB-lite"/>
    </source>
</evidence>
<protein>
    <submittedName>
        <fullName evidence="2">Uncharacterized protein</fullName>
    </submittedName>
</protein>
<name>A0ABQ3QS54_9ACTN</name>
<dbReference type="Proteomes" id="UP001050808">
    <property type="component" value="Unassembled WGS sequence"/>
</dbReference>
<dbReference type="EMBL" id="BNDY01000017">
    <property type="protein sequence ID" value="GHI40068.1"/>
    <property type="molecule type" value="Genomic_DNA"/>
</dbReference>
<proteinExistence type="predicted"/>
<dbReference type="RefSeq" id="WP_226599104.1">
    <property type="nucleotide sequence ID" value="NZ_BNDY01000017.1"/>
</dbReference>
<gene>
    <name evidence="2" type="ORF">Sviol_44760</name>
</gene>
<feature type="region of interest" description="Disordered" evidence="1">
    <location>
        <begin position="37"/>
        <end position="71"/>
    </location>
</feature>
<keyword evidence="3" id="KW-1185">Reference proteome</keyword>
<reference evidence="2" key="1">
    <citation type="submission" date="2024-05" db="EMBL/GenBank/DDBJ databases">
        <title>Whole genome shotgun sequence of Streptomyces violascens NBRC 12920.</title>
        <authorList>
            <person name="Komaki H."/>
            <person name="Tamura T."/>
        </authorList>
    </citation>
    <scope>NUCLEOTIDE SEQUENCE</scope>
    <source>
        <strain evidence="2">NBRC 12920</strain>
    </source>
</reference>
<sequence length="71" mass="7678">MLTGLKEGLSLRQAERRAKAAMREAARTMGIETAGELVEPAQSARAKHIADTARPDSLSDHSREENAASYP</sequence>